<feature type="transmembrane region" description="Helical" evidence="5">
    <location>
        <begin position="6"/>
        <end position="26"/>
    </location>
</feature>
<dbReference type="InterPro" id="IPR032808">
    <property type="entry name" value="DoxX"/>
</dbReference>
<sequence>MHLALWICAGLLAVVLLIGGIGKLAVPREKMAAMRGAGWTTDFSPWFLKVLGAIEVLGAAGLILPAVTGIAPVLVPVAAVGVVVLMVGAMVTHLRRGEVSSAAGNLVYLALAAFVAWGRFGPESFIG</sequence>
<evidence type="ECO:0000256" key="2">
    <source>
        <dbReference type="ARBA" id="ARBA00022692"/>
    </source>
</evidence>
<keyword evidence="4 5" id="KW-0472">Membrane</keyword>
<dbReference type="RefSeq" id="WP_253744257.1">
    <property type="nucleotide sequence ID" value="NZ_BAABKA010000103.1"/>
</dbReference>
<evidence type="ECO:0000256" key="3">
    <source>
        <dbReference type="ARBA" id="ARBA00022989"/>
    </source>
</evidence>
<dbReference type="GO" id="GO:0016020">
    <property type="term" value="C:membrane"/>
    <property type="evidence" value="ECO:0007669"/>
    <property type="project" value="UniProtKB-SubCell"/>
</dbReference>
<feature type="transmembrane region" description="Helical" evidence="5">
    <location>
        <begin position="73"/>
        <end position="91"/>
    </location>
</feature>
<comment type="caution">
    <text evidence="6">The sequence shown here is derived from an EMBL/GenBank/DDBJ whole genome shotgun (WGS) entry which is preliminary data.</text>
</comment>
<feature type="transmembrane region" description="Helical" evidence="5">
    <location>
        <begin position="46"/>
        <end position="67"/>
    </location>
</feature>
<dbReference type="EMBL" id="JAMZEB010000002">
    <property type="protein sequence ID" value="MCP2357122.1"/>
    <property type="molecule type" value="Genomic_DNA"/>
</dbReference>
<comment type="subcellular location">
    <subcellularLocation>
        <location evidence="1">Membrane</location>
        <topology evidence="1">Multi-pass membrane protein</topology>
    </subcellularLocation>
</comment>
<dbReference type="Proteomes" id="UP001139648">
    <property type="component" value="Unassembled WGS sequence"/>
</dbReference>
<evidence type="ECO:0000313" key="7">
    <source>
        <dbReference type="Proteomes" id="UP001139648"/>
    </source>
</evidence>
<evidence type="ECO:0000256" key="4">
    <source>
        <dbReference type="ARBA" id="ARBA00023136"/>
    </source>
</evidence>
<proteinExistence type="predicted"/>
<dbReference type="Pfam" id="PF13564">
    <property type="entry name" value="DoxX_2"/>
    <property type="match status" value="1"/>
</dbReference>
<protein>
    <submittedName>
        <fullName evidence="6">Membrane protein</fullName>
    </submittedName>
</protein>
<dbReference type="AlphaFoldDB" id="A0A9X2GE47"/>
<accession>A0A9X2GE47</accession>
<feature type="transmembrane region" description="Helical" evidence="5">
    <location>
        <begin position="103"/>
        <end position="120"/>
    </location>
</feature>
<evidence type="ECO:0000313" key="6">
    <source>
        <dbReference type="EMBL" id="MCP2357122.1"/>
    </source>
</evidence>
<name>A0A9X2GE47_9ACTN</name>
<keyword evidence="2 5" id="KW-0812">Transmembrane</keyword>
<gene>
    <name evidence="6" type="ORF">HD597_004142</name>
</gene>
<evidence type="ECO:0000256" key="5">
    <source>
        <dbReference type="SAM" id="Phobius"/>
    </source>
</evidence>
<reference evidence="6" key="1">
    <citation type="submission" date="2022-06" db="EMBL/GenBank/DDBJ databases">
        <title>Sequencing the genomes of 1000 actinobacteria strains.</title>
        <authorList>
            <person name="Klenk H.-P."/>
        </authorList>
    </citation>
    <scope>NUCLEOTIDE SEQUENCE</scope>
    <source>
        <strain evidence="6">DSM 46694</strain>
    </source>
</reference>
<evidence type="ECO:0000256" key="1">
    <source>
        <dbReference type="ARBA" id="ARBA00004141"/>
    </source>
</evidence>
<keyword evidence="7" id="KW-1185">Reference proteome</keyword>
<keyword evidence="3 5" id="KW-1133">Transmembrane helix</keyword>
<organism evidence="6 7">
    <name type="scientific">Nonomuraea thailandensis</name>
    <dbReference type="NCBI Taxonomy" id="1188745"/>
    <lineage>
        <taxon>Bacteria</taxon>
        <taxon>Bacillati</taxon>
        <taxon>Actinomycetota</taxon>
        <taxon>Actinomycetes</taxon>
        <taxon>Streptosporangiales</taxon>
        <taxon>Streptosporangiaceae</taxon>
        <taxon>Nonomuraea</taxon>
    </lineage>
</organism>